<dbReference type="AlphaFoldDB" id="A0A8K0E670"/>
<evidence type="ECO:0000256" key="2">
    <source>
        <dbReference type="SAM" id="MobiDB-lite"/>
    </source>
</evidence>
<comment type="caution">
    <text evidence="3">The sequence shown here is derived from an EMBL/GenBank/DDBJ whole genome shotgun (WGS) entry which is preliminary data.</text>
</comment>
<proteinExistence type="predicted"/>
<feature type="coiled-coil region" evidence="1">
    <location>
        <begin position="207"/>
        <end position="234"/>
    </location>
</feature>
<feature type="region of interest" description="Disordered" evidence="2">
    <location>
        <begin position="241"/>
        <end position="283"/>
    </location>
</feature>
<keyword evidence="1" id="KW-0175">Coiled coil</keyword>
<organism evidence="3 4">
    <name type="scientific">Rhamnella rubrinervis</name>
    <dbReference type="NCBI Taxonomy" id="2594499"/>
    <lineage>
        <taxon>Eukaryota</taxon>
        <taxon>Viridiplantae</taxon>
        <taxon>Streptophyta</taxon>
        <taxon>Embryophyta</taxon>
        <taxon>Tracheophyta</taxon>
        <taxon>Spermatophyta</taxon>
        <taxon>Magnoliopsida</taxon>
        <taxon>eudicotyledons</taxon>
        <taxon>Gunneridae</taxon>
        <taxon>Pentapetalae</taxon>
        <taxon>rosids</taxon>
        <taxon>fabids</taxon>
        <taxon>Rosales</taxon>
        <taxon>Rhamnaceae</taxon>
        <taxon>rhamnoid group</taxon>
        <taxon>Rhamneae</taxon>
        <taxon>Rhamnella</taxon>
    </lineage>
</organism>
<name>A0A8K0E670_9ROSA</name>
<gene>
    <name evidence="3" type="ORF">FNV43_RR18608</name>
</gene>
<protein>
    <submittedName>
        <fullName evidence="3">Uncharacterized protein</fullName>
    </submittedName>
</protein>
<dbReference type="OrthoDB" id="1750920at2759"/>
<accession>A0A8K0E670</accession>
<dbReference type="Proteomes" id="UP000796880">
    <property type="component" value="Unassembled WGS sequence"/>
</dbReference>
<evidence type="ECO:0000313" key="3">
    <source>
        <dbReference type="EMBL" id="KAF3440324.1"/>
    </source>
</evidence>
<evidence type="ECO:0000313" key="4">
    <source>
        <dbReference type="Proteomes" id="UP000796880"/>
    </source>
</evidence>
<evidence type="ECO:0000256" key="1">
    <source>
        <dbReference type="SAM" id="Coils"/>
    </source>
</evidence>
<sequence>MSVFLQFFYKKLDEEGRYQLYARKSTKLLKDAKTSDKNWKDRYFFVKSESSFDPDGSSKYPIRLAWTERGPKLIFPYATTLNISARLPTSVEQNGVRHNNEPRISPKRNPLREKNNSNQAPPLASKDKDKAALAPKKGLTLENSSSIRTDPKQAIQIVDSLMSRHDRVDLNSMSLEKISQEVEQNALKLAQSCKFLSERWSKANASFKKKTAALSNATTTIKALEEENLLLKKTSTEANIRAEFKAGETNWHTPEPSDDEEGSDDPSEISSEEDEAGDDTEGE</sequence>
<keyword evidence="4" id="KW-1185">Reference proteome</keyword>
<reference evidence="3" key="1">
    <citation type="submission" date="2020-03" db="EMBL/GenBank/DDBJ databases">
        <title>A high-quality chromosome-level genome assembly of a woody plant with both climbing and erect habits, Rhamnella rubrinervis.</title>
        <authorList>
            <person name="Lu Z."/>
            <person name="Yang Y."/>
            <person name="Zhu X."/>
            <person name="Sun Y."/>
        </authorList>
    </citation>
    <scope>NUCLEOTIDE SEQUENCE</scope>
    <source>
        <strain evidence="3">BYM</strain>
        <tissue evidence="3">Leaf</tissue>
    </source>
</reference>
<feature type="region of interest" description="Disordered" evidence="2">
    <location>
        <begin position="92"/>
        <end position="145"/>
    </location>
</feature>
<dbReference type="EMBL" id="VOIH02000008">
    <property type="protein sequence ID" value="KAF3440324.1"/>
    <property type="molecule type" value="Genomic_DNA"/>
</dbReference>
<feature type="compositionally biased region" description="Acidic residues" evidence="2">
    <location>
        <begin position="256"/>
        <end position="283"/>
    </location>
</feature>